<feature type="region of interest" description="Disordered" evidence="1">
    <location>
        <begin position="142"/>
        <end position="187"/>
    </location>
</feature>
<evidence type="ECO:0000256" key="1">
    <source>
        <dbReference type="SAM" id="MobiDB-lite"/>
    </source>
</evidence>
<dbReference type="SUPFAM" id="SSF49879">
    <property type="entry name" value="SMAD/FHA domain"/>
    <property type="match status" value="1"/>
</dbReference>
<sequence length="535" mass="58907">NTQQELIVTDHVLTKDEIRDLRMSDNWEDSLKRSQKIIQDGCLELSETGKALKVQSERPHLVSLGGSRISTAVTLHPLVEGCPGRPLSDRESQQHRHLYPNGHCLLDGERVKGPTKLSQGAMICFGKSCFFRFNNPTEAKRLKQSYPTTQSRGEYRPQHVPQHAGRAHGSTNGSAVNSDNVYLHTGTNGLSGHGNYNSNHNAQPGGVGFDANLERELKQILQTVSDNEAILAETFAGSDEMMTASSERQDLLSPASTISLGNHEDDRHLSDSESRFIYGDTYLRETAITDDEDGFTARNSSRQGSSSTDSREGRSNLTLPSATNPLRTAYEERNRHTSPSPTRKGASGITTSPHNTLERHIKGPNSPSRIKLGQSSLYSNKNNNSPVLYEEGSTEVSSPSNVSTSLMTNVTSALVTDRGSSGSDQSNSTLSSSSSSGYGHHNGVVLREKKTSRENLSSLQQQINILPHSLPRDPPTNSRVSCRRISPPGKPCTWIRTTLKMKLRRNSASSTWRRSSRGSKSNEQQRSNGRGWRRY</sequence>
<accession>A0A2G8JE58</accession>
<feature type="region of interest" description="Disordered" evidence="1">
    <location>
        <begin position="416"/>
        <end position="442"/>
    </location>
</feature>
<dbReference type="OrthoDB" id="6020705at2759"/>
<comment type="caution">
    <text evidence="2">The sequence shown here is derived from an EMBL/GenBank/DDBJ whole genome shotgun (WGS) entry which is preliminary data.</text>
</comment>
<dbReference type="PANTHER" id="PTHR12156">
    <property type="entry name" value="PLECKSTRIN HOMOLOGY-LIKE DOMAIN, FAMILY B, MEMBER 3"/>
    <property type="match status" value="1"/>
</dbReference>
<feature type="region of interest" description="Disordered" evidence="1">
    <location>
        <begin position="241"/>
        <end position="272"/>
    </location>
</feature>
<dbReference type="AlphaFoldDB" id="A0A2G8JE58"/>
<protein>
    <submittedName>
        <fullName evidence="2">Putative pleckstrin-likey-like domain family B member 1 isoform X3</fullName>
    </submittedName>
</protein>
<evidence type="ECO:0000313" key="3">
    <source>
        <dbReference type="Proteomes" id="UP000230750"/>
    </source>
</evidence>
<dbReference type="InterPro" id="IPR008984">
    <property type="entry name" value="SMAD_FHA_dom_sf"/>
</dbReference>
<dbReference type="PANTHER" id="PTHR12156:SF22">
    <property type="entry name" value="PLECKSTRIN HOMOLOGY-LIKE DOMAIN FAMILY B MEMBER 3"/>
    <property type="match status" value="1"/>
</dbReference>
<name>A0A2G8JE58_STIJA</name>
<feature type="compositionally biased region" description="Polar residues" evidence="1">
    <location>
        <begin position="506"/>
        <end position="528"/>
    </location>
</feature>
<feature type="non-terminal residue" evidence="2">
    <location>
        <position position="1"/>
    </location>
</feature>
<organism evidence="2 3">
    <name type="scientific">Stichopus japonicus</name>
    <name type="common">Sea cucumber</name>
    <dbReference type="NCBI Taxonomy" id="307972"/>
    <lineage>
        <taxon>Eukaryota</taxon>
        <taxon>Metazoa</taxon>
        <taxon>Echinodermata</taxon>
        <taxon>Eleutherozoa</taxon>
        <taxon>Echinozoa</taxon>
        <taxon>Holothuroidea</taxon>
        <taxon>Aspidochirotacea</taxon>
        <taxon>Aspidochirotida</taxon>
        <taxon>Stichopodidae</taxon>
        <taxon>Apostichopus</taxon>
    </lineage>
</organism>
<reference evidence="2 3" key="1">
    <citation type="journal article" date="2017" name="PLoS Biol.">
        <title>The sea cucumber genome provides insights into morphological evolution and visceral regeneration.</title>
        <authorList>
            <person name="Zhang X."/>
            <person name="Sun L."/>
            <person name="Yuan J."/>
            <person name="Sun Y."/>
            <person name="Gao Y."/>
            <person name="Zhang L."/>
            <person name="Li S."/>
            <person name="Dai H."/>
            <person name="Hamel J.F."/>
            <person name="Liu C."/>
            <person name="Yu Y."/>
            <person name="Liu S."/>
            <person name="Lin W."/>
            <person name="Guo K."/>
            <person name="Jin S."/>
            <person name="Xu P."/>
            <person name="Storey K.B."/>
            <person name="Huan P."/>
            <person name="Zhang T."/>
            <person name="Zhou Y."/>
            <person name="Zhang J."/>
            <person name="Lin C."/>
            <person name="Li X."/>
            <person name="Xing L."/>
            <person name="Huo D."/>
            <person name="Sun M."/>
            <person name="Wang L."/>
            <person name="Mercier A."/>
            <person name="Li F."/>
            <person name="Yang H."/>
            <person name="Xiang J."/>
        </authorList>
    </citation>
    <scope>NUCLEOTIDE SEQUENCE [LARGE SCALE GENOMIC DNA]</scope>
    <source>
        <strain evidence="2">Shaxun</strain>
        <tissue evidence="2">Muscle</tissue>
    </source>
</reference>
<dbReference type="InterPro" id="IPR052212">
    <property type="entry name" value="PH-like_domain"/>
</dbReference>
<dbReference type="EMBL" id="MRZV01002317">
    <property type="protein sequence ID" value="PIK34012.1"/>
    <property type="molecule type" value="Genomic_DNA"/>
</dbReference>
<feature type="compositionally biased region" description="Polar residues" evidence="1">
    <location>
        <begin position="315"/>
        <end position="326"/>
    </location>
</feature>
<feature type="compositionally biased region" description="Low complexity" evidence="1">
    <location>
        <begin position="419"/>
        <end position="439"/>
    </location>
</feature>
<feature type="region of interest" description="Disordered" evidence="1">
    <location>
        <begin position="504"/>
        <end position="535"/>
    </location>
</feature>
<evidence type="ECO:0000313" key="2">
    <source>
        <dbReference type="EMBL" id="PIK34012.1"/>
    </source>
</evidence>
<dbReference type="Proteomes" id="UP000230750">
    <property type="component" value="Unassembled WGS sequence"/>
</dbReference>
<feature type="compositionally biased region" description="Polar residues" evidence="1">
    <location>
        <begin position="169"/>
        <end position="187"/>
    </location>
</feature>
<keyword evidence="3" id="KW-1185">Reference proteome</keyword>
<feature type="compositionally biased region" description="Low complexity" evidence="1">
    <location>
        <begin position="298"/>
        <end position="308"/>
    </location>
</feature>
<feature type="compositionally biased region" description="Polar residues" evidence="1">
    <location>
        <begin position="394"/>
        <end position="404"/>
    </location>
</feature>
<proteinExistence type="predicted"/>
<feature type="region of interest" description="Disordered" evidence="1">
    <location>
        <begin position="289"/>
        <end position="404"/>
    </location>
</feature>
<feature type="compositionally biased region" description="Polar residues" evidence="1">
    <location>
        <begin position="365"/>
        <end position="386"/>
    </location>
</feature>
<dbReference type="Gene3D" id="2.60.200.20">
    <property type="match status" value="1"/>
</dbReference>
<feature type="compositionally biased region" description="Basic and acidic residues" evidence="1">
    <location>
        <begin position="262"/>
        <end position="272"/>
    </location>
</feature>
<gene>
    <name evidence="2" type="ORF">BSL78_29165</name>
</gene>